<gene>
    <name evidence="1" type="ORF">DesfrDRAFT_1888</name>
</gene>
<dbReference type="NCBIfam" id="TIGR02684">
    <property type="entry name" value="dnstrm_HI1420"/>
    <property type="match status" value="1"/>
</dbReference>
<proteinExistence type="predicted"/>
<dbReference type="PANTHER" id="PTHR40275:SF1">
    <property type="entry name" value="SSL7038 PROTEIN"/>
    <property type="match status" value="1"/>
</dbReference>
<evidence type="ECO:0000313" key="2">
    <source>
        <dbReference type="Proteomes" id="UP000006250"/>
    </source>
</evidence>
<keyword evidence="2" id="KW-1185">Reference proteome</keyword>
<evidence type="ECO:0000313" key="1">
    <source>
        <dbReference type="EMBL" id="EFL51449.1"/>
    </source>
</evidence>
<dbReference type="EMBL" id="AECZ01000010">
    <property type="protein sequence ID" value="EFL51449.1"/>
    <property type="molecule type" value="Genomic_DNA"/>
</dbReference>
<sequence length="95" mass="10410">MAPWSGSCEKTPSWLEYLKATLEDEDDAAMRLGLLRIAQAYGIQEIADKAGLRRENLYRALGPKGNPSVKTRTAILRALGLRLSVVRAQEAAHGC</sequence>
<dbReference type="InterPro" id="IPR010982">
    <property type="entry name" value="Lambda_DNA-bd_dom_sf"/>
</dbReference>
<dbReference type="Pfam" id="PF21716">
    <property type="entry name" value="dnstrm_HI1420"/>
    <property type="match status" value="1"/>
</dbReference>
<dbReference type="Gene3D" id="1.10.260.40">
    <property type="entry name" value="lambda repressor-like DNA-binding domains"/>
    <property type="match status" value="1"/>
</dbReference>
<dbReference type="GO" id="GO:0003677">
    <property type="term" value="F:DNA binding"/>
    <property type="evidence" value="ECO:0007669"/>
    <property type="project" value="InterPro"/>
</dbReference>
<dbReference type="eggNOG" id="COG3636">
    <property type="taxonomic scope" value="Bacteria"/>
</dbReference>
<reference evidence="1 2" key="1">
    <citation type="submission" date="2010-08" db="EMBL/GenBank/DDBJ databases">
        <title>The draft genome of Desulfovibrio fructosovorans JJ.</title>
        <authorList>
            <consortium name="US DOE Joint Genome Institute (JGI-PGF)"/>
            <person name="Lucas S."/>
            <person name="Copeland A."/>
            <person name="Lapidus A."/>
            <person name="Cheng J.-F."/>
            <person name="Bruce D."/>
            <person name="Goodwin L."/>
            <person name="Pitluck S."/>
            <person name="Land M.L."/>
            <person name="Hauser L."/>
            <person name="Chang Y.-J."/>
            <person name="Jeffries C."/>
            <person name="Wall J.D."/>
            <person name="Stahl D.A."/>
            <person name="Arkin A.P."/>
            <person name="Dehal P."/>
            <person name="Stolyar S.M."/>
            <person name="Hazen T.C."/>
            <person name="Woyke T.J."/>
        </authorList>
    </citation>
    <scope>NUCLEOTIDE SEQUENCE [LARGE SCALE GENOMIC DNA]</scope>
    <source>
        <strain evidence="1 2">JJ</strain>
    </source>
</reference>
<dbReference type="AlphaFoldDB" id="E1JW89"/>
<accession>E1JW89</accession>
<dbReference type="PANTHER" id="PTHR40275">
    <property type="entry name" value="SSL7038 PROTEIN"/>
    <property type="match status" value="1"/>
</dbReference>
<name>E1JW89_SOLFR</name>
<dbReference type="RefSeq" id="WP_005993273.1">
    <property type="nucleotide sequence ID" value="NZ_AECZ01000010.1"/>
</dbReference>
<dbReference type="STRING" id="596151.DesfrDRAFT_1888"/>
<dbReference type="Proteomes" id="UP000006250">
    <property type="component" value="Unassembled WGS sequence"/>
</dbReference>
<organism evidence="1 2">
    <name type="scientific">Solidesulfovibrio fructosivorans JJ]</name>
    <dbReference type="NCBI Taxonomy" id="596151"/>
    <lineage>
        <taxon>Bacteria</taxon>
        <taxon>Pseudomonadati</taxon>
        <taxon>Thermodesulfobacteriota</taxon>
        <taxon>Desulfovibrionia</taxon>
        <taxon>Desulfovibrionales</taxon>
        <taxon>Desulfovibrionaceae</taxon>
        <taxon>Solidesulfovibrio</taxon>
    </lineage>
</organism>
<comment type="caution">
    <text evidence="1">The sequence shown here is derived from an EMBL/GenBank/DDBJ whole genome shotgun (WGS) entry which is preliminary data.</text>
</comment>
<dbReference type="SUPFAM" id="SSF47413">
    <property type="entry name" value="lambda repressor-like DNA-binding domains"/>
    <property type="match status" value="1"/>
</dbReference>
<protein>
    <submittedName>
        <fullName evidence="1">Putative addiction module antidote protein</fullName>
    </submittedName>
</protein>
<dbReference type="InterPro" id="IPR014057">
    <property type="entry name" value="HI1420"/>
</dbReference>